<gene>
    <name evidence="5" type="ORF">SAMN04489812_6083</name>
</gene>
<dbReference type="CDD" id="cd00761">
    <property type="entry name" value="Glyco_tranf_GTA_type"/>
    <property type="match status" value="1"/>
</dbReference>
<dbReference type="AlphaFoldDB" id="A0A1H2AN47"/>
<feature type="compositionally biased region" description="Polar residues" evidence="2">
    <location>
        <begin position="736"/>
        <end position="747"/>
    </location>
</feature>
<evidence type="ECO:0000313" key="6">
    <source>
        <dbReference type="Proteomes" id="UP000199103"/>
    </source>
</evidence>
<feature type="domain" description="Glycosyltransferase 2-like" evidence="4">
    <location>
        <begin position="8"/>
        <end position="130"/>
    </location>
</feature>
<dbReference type="Gene3D" id="3.40.50.2000">
    <property type="entry name" value="Glycogen Phosphorylase B"/>
    <property type="match status" value="2"/>
</dbReference>
<organism evidence="5 6">
    <name type="scientific">Microlunatus soli</name>
    <dbReference type="NCBI Taxonomy" id="630515"/>
    <lineage>
        <taxon>Bacteria</taxon>
        <taxon>Bacillati</taxon>
        <taxon>Actinomycetota</taxon>
        <taxon>Actinomycetes</taxon>
        <taxon>Propionibacteriales</taxon>
        <taxon>Propionibacteriaceae</taxon>
        <taxon>Microlunatus</taxon>
    </lineage>
</organism>
<dbReference type="PANTHER" id="PTHR43685">
    <property type="entry name" value="GLYCOSYLTRANSFERASE"/>
    <property type="match status" value="1"/>
</dbReference>
<accession>A0A1H2AN47</accession>
<evidence type="ECO:0000256" key="1">
    <source>
        <dbReference type="ARBA" id="ARBA00022679"/>
    </source>
</evidence>
<feature type="domain" description="Glycosyl transferase family 1" evidence="3">
    <location>
        <begin position="525"/>
        <end position="677"/>
    </location>
</feature>
<dbReference type="PANTHER" id="PTHR43685:SF2">
    <property type="entry name" value="GLYCOSYLTRANSFERASE 2-LIKE DOMAIN-CONTAINING PROTEIN"/>
    <property type="match status" value="1"/>
</dbReference>
<dbReference type="EMBL" id="LT629772">
    <property type="protein sequence ID" value="SDT47398.1"/>
    <property type="molecule type" value="Genomic_DNA"/>
</dbReference>
<evidence type="ECO:0000256" key="2">
    <source>
        <dbReference type="SAM" id="MobiDB-lite"/>
    </source>
</evidence>
<evidence type="ECO:0000259" key="3">
    <source>
        <dbReference type="Pfam" id="PF00534"/>
    </source>
</evidence>
<evidence type="ECO:0000313" key="5">
    <source>
        <dbReference type="EMBL" id="SDT47398.1"/>
    </source>
</evidence>
<dbReference type="SUPFAM" id="SSF53756">
    <property type="entry name" value="UDP-Glycosyltransferase/glycogen phosphorylase"/>
    <property type="match status" value="1"/>
</dbReference>
<dbReference type="InterPro" id="IPR001296">
    <property type="entry name" value="Glyco_trans_1"/>
</dbReference>
<protein>
    <submittedName>
        <fullName evidence="5">Glycosyl transferases group 1</fullName>
    </submittedName>
</protein>
<dbReference type="Gene3D" id="3.90.550.10">
    <property type="entry name" value="Spore Coat Polysaccharide Biosynthesis Protein SpsA, Chain A"/>
    <property type="match status" value="1"/>
</dbReference>
<proteinExistence type="predicted"/>
<dbReference type="RefSeq" id="WP_091531293.1">
    <property type="nucleotide sequence ID" value="NZ_LT629772.1"/>
</dbReference>
<dbReference type="Pfam" id="PF00534">
    <property type="entry name" value="Glycos_transf_1"/>
    <property type="match status" value="1"/>
</dbReference>
<dbReference type="Proteomes" id="UP000199103">
    <property type="component" value="Chromosome I"/>
</dbReference>
<evidence type="ECO:0000259" key="4">
    <source>
        <dbReference type="Pfam" id="PF00535"/>
    </source>
</evidence>
<dbReference type="STRING" id="630515.SAMN04489812_6083"/>
<dbReference type="GO" id="GO:0016757">
    <property type="term" value="F:glycosyltransferase activity"/>
    <property type="evidence" value="ECO:0007669"/>
    <property type="project" value="InterPro"/>
</dbReference>
<keyword evidence="6" id="KW-1185">Reference proteome</keyword>
<name>A0A1H2AN47_9ACTN</name>
<dbReference type="InterPro" id="IPR001173">
    <property type="entry name" value="Glyco_trans_2-like"/>
</dbReference>
<dbReference type="InterPro" id="IPR029044">
    <property type="entry name" value="Nucleotide-diphossugar_trans"/>
</dbReference>
<dbReference type="CDD" id="cd03801">
    <property type="entry name" value="GT4_PimA-like"/>
    <property type="match status" value="1"/>
</dbReference>
<sequence length="813" mass="88436">MGSAPLVSIVIPVFNDQDWLADALTSAQRQTMRQLEIICIDDASTDASLQIIEAFQQRDDRIRIIRQERNLSAFQARRVGILAATGRYVLFLDGDDELDRHAAAKAVAKAESSGADLVGFGVKVIGPNGGVVGGYQSRLMPAHGLLEGEAILAGLFPVGKPAQGQIWRYLFRTELLRNAYARVPDDLVLNRINDLPITFLAVAEAQRYVSIQDRLYSYHFRRGASGHLVEELSQFAFYAGGIDSVDSIGSAVHELARRTPDPEPLIDGYQTARLSIVGNVLSYLIKSVSSDLYEACLDLLLQKVSEREVVQAAAQYAPGALDFLARHGKRIELGQRPVHSVLLTTRSLTTGGVSGVLLAQARHLLDAGYQVTIVAHRDGSVLDGLPEGATFVQLGEGKLSARLAEWAEICRRSAVDVVIDHRVLYSREWPAFAQMARAMGAPTIGWVHNFAMRPVYDLKDLLSFITDHANTLATLVALSPLDVEFWKLRGVSHAAYLPNPPSPLLVESAATADAKPAPCGRRLELIWWGRLEQHTKQPRQLLAMATELRTLNVDFRLRIIGPDWADLTAAQLADEVGKRGLGEQVAVVGPLHGQALADAIDSADLFVGTSIIEGYPLALAEAQARGLPIVMYDLPWLAAARDNEGLVATPQGDAAELARQIAEIADDPDRYDKMSRASVDAAHRALALDFSTLYRQLVAGMLPAEYSPEPTLAGAQQLLDLMVFFVERNTGAVSDAQETPSAQSSGAAGQRETADRKGRTTGPAFDSPLVRSMLPFVRRVYRLAPGLKPAGRRLKLMLPAAVTRDKEARSDGT</sequence>
<dbReference type="Pfam" id="PF00535">
    <property type="entry name" value="Glycos_transf_2"/>
    <property type="match status" value="1"/>
</dbReference>
<reference evidence="5 6" key="1">
    <citation type="submission" date="2016-10" db="EMBL/GenBank/DDBJ databases">
        <authorList>
            <person name="de Groot N.N."/>
        </authorList>
    </citation>
    <scope>NUCLEOTIDE SEQUENCE [LARGE SCALE GENOMIC DNA]</scope>
    <source>
        <strain evidence="5 6">DSM 21800</strain>
    </source>
</reference>
<keyword evidence="1 5" id="KW-0808">Transferase</keyword>
<dbReference type="InterPro" id="IPR050834">
    <property type="entry name" value="Glycosyltransf_2"/>
</dbReference>
<dbReference type="OrthoDB" id="8549922at2"/>
<dbReference type="SUPFAM" id="SSF53448">
    <property type="entry name" value="Nucleotide-diphospho-sugar transferases"/>
    <property type="match status" value="1"/>
</dbReference>
<feature type="region of interest" description="Disordered" evidence="2">
    <location>
        <begin position="734"/>
        <end position="766"/>
    </location>
</feature>